<accession>A0A9D4D499</accession>
<name>A0A9D4D499_DREPO</name>
<sequence>MAAAPQQTQAPPDINNPMVGTVSQLPANVTLNTVGNTPAIGPPIVLIDTRHTSQTENGKSKTFTHKQTFQHTIRQIDTEETAFIRMKPGPIKRKTGMDGQPADDDDNTVDDMVPTMCYDSGLYFVPYQTIFNAWWPKHWLKASMFARSYRLKGHTVTIKKVNSTYDQISDVNRATVSVSMLQMPLYIYRDKHRQITMDMVEPLVENEDLYDVNGRFQRPSIMNREQGQLRRCIVNLGPEYIQSMLNDHITDWETTLFPGDFNSMWEIDTIQPGQAYSYTWNYGDEGWLPLGTFTDKNNDPREQFRNLVHELPIGDAGHTQMNWHTGINHMHKLQAPPICLKGEKILGPVGPLKICYNFEITYEASIEFNYDKHFHKRALNLGSWADVLAQPKQDQWDQVRKPSDQWHNSDPKYLEIPYTMAYIQGPTNERVPPKNMSMDRRSFLDETMIVANRRLKTVNPQFGNVKMPAATKLGGQFRTIKNPKLMDAPKKTVTITGKDVVFSIHEDSVPLTTDRIANVARVNLVRPDLNEVQACKDGIANMLSRIDQPDGSTKSDARFDNKDGIDNDARQAIQKIFDNVNDESGIEFIQDGEGKPIINTTGMPIKNMDATHIPLEMDITHKGIIIGQGLTHADTCSSDQSVANRSRQKYRNPKTGKWVHPYRVGTSRAEINTYTKNPERAKLQAKTDNLNQELRKVLTDVTVKPDVMHPIPSMLQQTIEVAFTKDYARKPHVAKTAVIDKIAKKTREEYYKDPEGDQTFDSAGAITSALFVATKIPEYYSSNAYEPRDYQSAVTDIIADNFDPSTREISHKRFGGPEEIGFSPEKKRKTQ</sequence>
<evidence type="ECO:0000313" key="3">
    <source>
        <dbReference type="Proteomes" id="UP000828390"/>
    </source>
</evidence>
<evidence type="ECO:0000256" key="1">
    <source>
        <dbReference type="SAM" id="MobiDB-lite"/>
    </source>
</evidence>
<gene>
    <name evidence="2" type="ORF">DPMN_045499</name>
</gene>
<dbReference type="AlphaFoldDB" id="A0A9D4D499"/>
<comment type="caution">
    <text evidence="2">The sequence shown here is derived from an EMBL/GenBank/DDBJ whole genome shotgun (WGS) entry which is preliminary data.</text>
</comment>
<dbReference type="EMBL" id="JAIWYP010000011">
    <property type="protein sequence ID" value="KAH3738856.1"/>
    <property type="molecule type" value="Genomic_DNA"/>
</dbReference>
<protein>
    <submittedName>
        <fullName evidence="2">Uncharacterized protein</fullName>
    </submittedName>
</protein>
<proteinExistence type="predicted"/>
<keyword evidence="3" id="KW-1185">Reference proteome</keyword>
<evidence type="ECO:0000313" key="2">
    <source>
        <dbReference type="EMBL" id="KAH3738856.1"/>
    </source>
</evidence>
<reference evidence="2" key="2">
    <citation type="submission" date="2020-11" db="EMBL/GenBank/DDBJ databases">
        <authorList>
            <person name="McCartney M.A."/>
            <person name="Auch B."/>
            <person name="Kono T."/>
            <person name="Mallez S."/>
            <person name="Becker A."/>
            <person name="Gohl D.M."/>
            <person name="Silverstein K.A.T."/>
            <person name="Koren S."/>
            <person name="Bechman K.B."/>
            <person name="Herman A."/>
            <person name="Abrahante J.E."/>
            <person name="Garbe J."/>
        </authorList>
    </citation>
    <scope>NUCLEOTIDE SEQUENCE</scope>
    <source>
        <strain evidence="2">Duluth1</strain>
        <tissue evidence="2">Whole animal</tissue>
    </source>
</reference>
<organism evidence="2 3">
    <name type="scientific">Dreissena polymorpha</name>
    <name type="common">Zebra mussel</name>
    <name type="synonym">Mytilus polymorpha</name>
    <dbReference type="NCBI Taxonomy" id="45954"/>
    <lineage>
        <taxon>Eukaryota</taxon>
        <taxon>Metazoa</taxon>
        <taxon>Spiralia</taxon>
        <taxon>Lophotrochozoa</taxon>
        <taxon>Mollusca</taxon>
        <taxon>Bivalvia</taxon>
        <taxon>Autobranchia</taxon>
        <taxon>Heteroconchia</taxon>
        <taxon>Euheterodonta</taxon>
        <taxon>Imparidentia</taxon>
        <taxon>Neoheterodontei</taxon>
        <taxon>Myida</taxon>
        <taxon>Dreissenoidea</taxon>
        <taxon>Dreissenidae</taxon>
        <taxon>Dreissena</taxon>
    </lineage>
</organism>
<reference evidence="2" key="1">
    <citation type="journal article" date="2019" name="bioRxiv">
        <title>The Genome of the Zebra Mussel, Dreissena polymorpha: A Resource for Invasive Species Research.</title>
        <authorList>
            <person name="McCartney M.A."/>
            <person name="Auch B."/>
            <person name="Kono T."/>
            <person name="Mallez S."/>
            <person name="Zhang Y."/>
            <person name="Obille A."/>
            <person name="Becker A."/>
            <person name="Abrahante J.E."/>
            <person name="Garbe J."/>
            <person name="Badalamenti J.P."/>
            <person name="Herman A."/>
            <person name="Mangelson H."/>
            <person name="Liachko I."/>
            <person name="Sullivan S."/>
            <person name="Sone E.D."/>
            <person name="Koren S."/>
            <person name="Silverstein K.A.T."/>
            <person name="Beckman K.B."/>
            <person name="Gohl D.M."/>
        </authorList>
    </citation>
    <scope>NUCLEOTIDE SEQUENCE</scope>
    <source>
        <strain evidence="2">Duluth1</strain>
        <tissue evidence="2">Whole animal</tissue>
    </source>
</reference>
<feature type="region of interest" description="Disordered" evidence="1">
    <location>
        <begin position="807"/>
        <end position="831"/>
    </location>
</feature>
<dbReference type="Proteomes" id="UP000828390">
    <property type="component" value="Unassembled WGS sequence"/>
</dbReference>